<proteinExistence type="predicted"/>
<dbReference type="EMBL" id="QPFP01000030">
    <property type="protein sequence ID" value="TEB28792.1"/>
    <property type="molecule type" value="Genomic_DNA"/>
</dbReference>
<sequence>MARGAINRGKIKPGSTDEDLATNKKPRINGEAERQGGEGQKSQRANERAQGLGLEKNWLYMRQKAAHFERFSRPSIPTAHSSHKAPPSTSRSSPKVPLRRKSVRRPNAIKRSKKALLLTKADRQHPSAARVPATPSVSTLAWHTCAALSRIERKAQSTPELLWLDGRKPRQKVGPTGLCIERLNSHCKRKRGIEGCEGGGMVCVKEKCQEKGREEEENSPQRTNDPTPRCEFPNHDRPQARSYTRSKAVLFSVPGEPGQIPVPPGILLLCPNEMTASVCLWDTADWLPIGMADLVESRLVRESRPVQVLYKLELGFRVCTSPRYVLTATERVRIAPGLALSFAGVEAARGRYTGDKANLS</sequence>
<name>A0A4Y7T5B6_COPMI</name>
<organism evidence="2 3">
    <name type="scientific">Coprinellus micaceus</name>
    <name type="common">Glistening ink-cap mushroom</name>
    <name type="synonym">Coprinus micaceus</name>
    <dbReference type="NCBI Taxonomy" id="71717"/>
    <lineage>
        <taxon>Eukaryota</taxon>
        <taxon>Fungi</taxon>
        <taxon>Dikarya</taxon>
        <taxon>Basidiomycota</taxon>
        <taxon>Agaricomycotina</taxon>
        <taxon>Agaricomycetes</taxon>
        <taxon>Agaricomycetidae</taxon>
        <taxon>Agaricales</taxon>
        <taxon>Agaricineae</taxon>
        <taxon>Psathyrellaceae</taxon>
        <taxon>Coprinellus</taxon>
    </lineage>
</organism>
<dbReference type="Proteomes" id="UP000298030">
    <property type="component" value="Unassembled WGS sequence"/>
</dbReference>
<feature type="region of interest" description="Disordered" evidence="1">
    <location>
        <begin position="209"/>
        <end position="238"/>
    </location>
</feature>
<comment type="caution">
    <text evidence="2">The sequence shown here is derived from an EMBL/GenBank/DDBJ whole genome shotgun (WGS) entry which is preliminary data.</text>
</comment>
<feature type="region of interest" description="Disordered" evidence="1">
    <location>
        <begin position="1"/>
        <end position="56"/>
    </location>
</feature>
<reference evidence="2 3" key="1">
    <citation type="journal article" date="2019" name="Nat. Ecol. Evol.">
        <title>Megaphylogeny resolves global patterns of mushroom evolution.</title>
        <authorList>
            <person name="Varga T."/>
            <person name="Krizsan K."/>
            <person name="Foldi C."/>
            <person name="Dima B."/>
            <person name="Sanchez-Garcia M."/>
            <person name="Sanchez-Ramirez S."/>
            <person name="Szollosi G.J."/>
            <person name="Szarkandi J.G."/>
            <person name="Papp V."/>
            <person name="Albert L."/>
            <person name="Andreopoulos W."/>
            <person name="Angelini C."/>
            <person name="Antonin V."/>
            <person name="Barry K.W."/>
            <person name="Bougher N.L."/>
            <person name="Buchanan P."/>
            <person name="Buyck B."/>
            <person name="Bense V."/>
            <person name="Catcheside P."/>
            <person name="Chovatia M."/>
            <person name="Cooper J."/>
            <person name="Damon W."/>
            <person name="Desjardin D."/>
            <person name="Finy P."/>
            <person name="Geml J."/>
            <person name="Haridas S."/>
            <person name="Hughes K."/>
            <person name="Justo A."/>
            <person name="Karasinski D."/>
            <person name="Kautmanova I."/>
            <person name="Kiss B."/>
            <person name="Kocsube S."/>
            <person name="Kotiranta H."/>
            <person name="LaButti K.M."/>
            <person name="Lechner B.E."/>
            <person name="Liimatainen K."/>
            <person name="Lipzen A."/>
            <person name="Lukacs Z."/>
            <person name="Mihaltcheva S."/>
            <person name="Morgado L.N."/>
            <person name="Niskanen T."/>
            <person name="Noordeloos M.E."/>
            <person name="Ohm R.A."/>
            <person name="Ortiz-Santana B."/>
            <person name="Ovrebo C."/>
            <person name="Racz N."/>
            <person name="Riley R."/>
            <person name="Savchenko A."/>
            <person name="Shiryaev A."/>
            <person name="Soop K."/>
            <person name="Spirin V."/>
            <person name="Szebenyi C."/>
            <person name="Tomsovsky M."/>
            <person name="Tulloss R.E."/>
            <person name="Uehling J."/>
            <person name="Grigoriev I.V."/>
            <person name="Vagvolgyi C."/>
            <person name="Papp T."/>
            <person name="Martin F.M."/>
            <person name="Miettinen O."/>
            <person name="Hibbett D.S."/>
            <person name="Nagy L.G."/>
        </authorList>
    </citation>
    <scope>NUCLEOTIDE SEQUENCE [LARGE SCALE GENOMIC DNA]</scope>
    <source>
        <strain evidence="2 3">FP101781</strain>
    </source>
</reference>
<feature type="compositionally biased region" description="Basic residues" evidence="1">
    <location>
        <begin position="97"/>
        <end position="106"/>
    </location>
</feature>
<accession>A0A4Y7T5B6</accession>
<evidence type="ECO:0000313" key="3">
    <source>
        <dbReference type="Proteomes" id="UP000298030"/>
    </source>
</evidence>
<evidence type="ECO:0000313" key="2">
    <source>
        <dbReference type="EMBL" id="TEB28792.1"/>
    </source>
</evidence>
<keyword evidence="3" id="KW-1185">Reference proteome</keyword>
<evidence type="ECO:0000256" key="1">
    <source>
        <dbReference type="SAM" id="MobiDB-lite"/>
    </source>
</evidence>
<dbReference type="AlphaFoldDB" id="A0A4Y7T5B6"/>
<protein>
    <submittedName>
        <fullName evidence="2">Uncharacterized protein</fullName>
    </submittedName>
</protein>
<feature type="region of interest" description="Disordered" evidence="1">
    <location>
        <begin position="75"/>
        <end position="106"/>
    </location>
</feature>
<gene>
    <name evidence="2" type="ORF">FA13DRAFT_1711507</name>
</gene>